<evidence type="ECO:0000313" key="4">
    <source>
        <dbReference type="Proteomes" id="UP000525078"/>
    </source>
</evidence>
<dbReference type="AlphaFoldDB" id="A0A7J6HBS4"/>
<feature type="domain" description="RNase H type-1" evidence="1">
    <location>
        <begin position="321"/>
        <end position="392"/>
    </location>
</feature>
<dbReference type="InterPro" id="IPR036397">
    <property type="entry name" value="RNaseH_sf"/>
</dbReference>
<dbReference type="GO" id="GO:0003676">
    <property type="term" value="F:nucleic acid binding"/>
    <property type="evidence" value="ECO:0007669"/>
    <property type="project" value="InterPro"/>
</dbReference>
<evidence type="ECO:0000259" key="2">
    <source>
        <dbReference type="Pfam" id="PF13966"/>
    </source>
</evidence>
<protein>
    <recommendedName>
        <fullName evidence="5">Reverse transcriptase zinc-binding domain-containing protein</fullName>
    </recommendedName>
</protein>
<feature type="domain" description="Reverse transcriptase zinc-binding" evidence="2">
    <location>
        <begin position="185"/>
        <end position="268"/>
    </location>
</feature>
<dbReference type="Pfam" id="PF13966">
    <property type="entry name" value="zf-RVT"/>
    <property type="match status" value="1"/>
</dbReference>
<dbReference type="Proteomes" id="UP000525078">
    <property type="component" value="Unassembled WGS sequence"/>
</dbReference>
<comment type="caution">
    <text evidence="3">The sequence shown here is derived from an EMBL/GenBank/DDBJ whole genome shotgun (WGS) entry which is preliminary data.</text>
</comment>
<dbReference type="Pfam" id="PF13456">
    <property type="entry name" value="RVT_3"/>
    <property type="match status" value="1"/>
</dbReference>
<gene>
    <name evidence="3" type="ORF">F8388_004299</name>
</gene>
<dbReference type="InterPro" id="IPR002156">
    <property type="entry name" value="RNaseH_domain"/>
</dbReference>
<evidence type="ECO:0008006" key="5">
    <source>
        <dbReference type="Google" id="ProtNLM"/>
    </source>
</evidence>
<reference evidence="3 4" key="1">
    <citation type="journal article" date="2020" name="bioRxiv">
        <title>Sequence and annotation of 42 cannabis genomes reveals extensive copy number variation in cannabinoid synthesis and pathogen resistance genes.</title>
        <authorList>
            <person name="Mckernan K.J."/>
            <person name="Helbert Y."/>
            <person name="Kane L.T."/>
            <person name="Ebling H."/>
            <person name="Zhang L."/>
            <person name="Liu B."/>
            <person name="Eaton Z."/>
            <person name="Mclaughlin S."/>
            <person name="Kingan S."/>
            <person name="Baybayan P."/>
            <person name="Concepcion G."/>
            <person name="Jordan M."/>
            <person name="Riva A."/>
            <person name="Barbazuk W."/>
            <person name="Harkins T."/>
        </authorList>
    </citation>
    <scope>NUCLEOTIDE SEQUENCE [LARGE SCALE GENOMIC DNA]</scope>
    <source>
        <strain evidence="4">cv. Jamaican Lion 4</strain>
        <tissue evidence="3">Leaf</tissue>
    </source>
</reference>
<name>A0A7J6HBS4_CANSA</name>
<organism evidence="3 4">
    <name type="scientific">Cannabis sativa</name>
    <name type="common">Hemp</name>
    <name type="synonym">Marijuana</name>
    <dbReference type="NCBI Taxonomy" id="3483"/>
    <lineage>
        <taxon>Eukaryota</taxon>
        <taxon>Viridiplantae</taxon>
        <taxon>Streptophyta</taxon>
        <taxon>Embryophyta</taxon>
        <taxon>Tracheophyta</taxon>
        <taxon>Spermatophyta</taxon>
        <taxon>Magnoliopsida</taxon>
        <taxon>eudicotyledons</taxon>
        <taxon>Gunneridae</taxon>
        <taxon>Pentapetalae</taxon>
        <taxon>rosids</taxon>
        <taxon>fabids</taxon>
        <taxon>Rosales</taxon>
        <taxon>Cannabaceae</taxon>
        <taxon>Cannabis</taxon>
    </lineage>
</organism>
<sequence length="440" mass="48461">MDTCPMTAVVVLRPELSPILRDVHATIGSGAASTGTNDERKKGQDTWHECKGDNCKVGWESDSKKRKAVGNVSPILIQTDDSVNCDNEVSKTREVGGTFSMGSSSPAAKANNSKKFGSLMENVRTITPGLTCVADLLYRRSRSWNTGYLRFLFGNVLGEEIGKIQIVKNGEEDFIVWKNSKLGNFSVKGAYWDAQLHRFGDANRLWGWIWNAKVHPCLSMMLWRVCANTLPTGDIFNQLNHNNCCFCGASCEIPMHLFARCSFANALWFGCPFPVRIDTIQDDSVAGILRKLCEAVDEDLRWEVSDTNVSLHISTNLVLVVDGSFSNGRYGCGALAFRNDSSDWFFCSSYGDCGSALAAELEAILFGIKWALDTGWDRVSIASGTMQLVNAFRRFGILLNHFSLRLDHHSPTVLSLVFTKPLRMGGLDFSVDFAGSEGGA</sequence>
<evidence type="ECO:0000259" key="1">
    <source>
        <dbReference type="Pfam" id="PF13456"/>
    </source>
</evidence>
<evidence type="ECO:0000313" key="3">
    <source>
        <dbReference type="EMBL" id="KAF4391970.1"/>
    </source>
</evidence>
<dbReference type="SUPFAM" id="SSF53098">
    <property type="entry name" value="Ribonuclease H-like"/>
    <property type="match status" value="1"/>
</dbReference>
<proteinExistence type="predicted"/>
<dbReference type="GO" id="GO:0004523">
    <property type="term" value="F:RNA-DNA hybrid ribonuclease activity"/>
    <property type="evidence" value="ECO:0007669"/>
    <property type="project" value="InterPro"/>
</dbReference>
<dbReference type="InterPro" id="IPR044730">
    <property type="entry name" value="RNase_H-like_dom_plant"/>
</dbReference>
<dbReference type="Gene3D" id="3.30.420.10">
    <property type="entry name" value="Ribonuclease H-like superfamily/Ribonuclease H"/>
    <property type="match status" value="1"/>
</dbReference>
<dbReference type="CDD" id="cd06222">
    <property type="entry name" value="RNase_H_like"/>
    <property type="match status" value="1"/>
</dbReference>
<dbReference type="EMBL" id="JAATIP010000020">
    <property type="protein sequence ID" value="KAF4391970.1"/>
    <property type="molecule type" value="Genomic_DNA"/>
</dbReference>
<dbReference type="InterPro" id="IPR026960">
    <property type="entry name" value="RVT-Znf"/>
</dbReference>
<accession>A0A7J6HBS4</accession>
<dbReference type="InterPro" id="IPR012337">
    <property type="entry name" value="RNaseH-like_sf"/>
</dbReference>